<dbReference type="Proteomes" id="UP001447374">
    <property type="component" value="Unassembled WGS sequence"/>
</dbReference>
<feature type="transmembrane region" description="Helical" evidence="1">
    <location>
        <begin position="16"/>
        <end position="36"/>
    </location>
</feature>
<keyword evidence="1" id="KW-0812">Transmembrane</keyword>
<protein>
    <submittedName>
        <fullName evidence="2">DUF2770 family protein</fullName>
    </submittedName>
</protein>
<evidence type="ECO:0000313" key="3">
    <source>
        <dbReference type="Proteomes" id="UP001447374"/>
    </source>
</evidence>
<name>A0ABV1PID9_9ENTR</name>
<keyword evidence="1" id="KW-1133">Transmembrane helix</keyword>
<dbReference type="RefSeq" id="WP_071788452.1">
    <property type="nucleotide sequence ID" value="NZ_BMKJ01000001.1"/>
</dbReference>
<reference evidence="2 3" key="1">
    <citation type="submission" date="2024-06" db="EMBL/GenBank/DDBJ databases">
        <title>Fanconibacter daqui strain Q02 whole shotgun sequencing project.</title>
        <authorList>
            <person name="Rodrigues J.W.A."/>
            <person name="Viana L.C."/>
            <person name="Vieira E.C."/>
            <person name="Souza F.O.L."/>
            <person name="Alegria O.C."/>
            <person name="Patroca S."/>
            <person name="Cruz A.C.R."/>
            <person name="Nunes A.R.C."/>
        </authorList>
    </citation>
    <scope>NUCLEOTIDE SEQUENCE [LARGE SCALE GENOMIC DNA]</scope>
    <source>
        <strain evidence="2 3">Q02</strain>
    </source>
</reference>
<keyword evidence="3" id="KW-1185">Reference proteome</keyword>
<gene>
    <name evidence="2" type="ORF">ABQG75_02240</name>
</gene>
<evidence type="ECO:0000313" key="2">
    <source>
        <dbReference type="EMBL" id="MER0124566.1"/>
    </source>
</evidence>
<keyword evidence="1" id="KW-0472">Membrane</keyword>
<evidence type="ECO:0000256" key="1">
    <source>
        <dbReference type="SAM" id="Phobius"/>
    </source>
</evidence>
<dbReference type="EMBL" id="JBEHGX010000001">
    <property type="protein sequence ID" value="MER0124566.1"/>
    <property type="molecule type" value="Genomic_DNA"/>
</dbReference>
<dbReference type="Pfam" id="PF10968">
    <property type="entry name" value="DUF2770"/>
    <property type="match status" value="1"/>
</dbReference>
<sequence>MQRLIRFLVNNVREHLLVYLALSALLALLDLFWIYAS</sequence>
<dbReference type="InterPro" id="IPR024494">
    <property type="entry name" value="DUF2770"/>
</dbReference>
<organism evidence="2 3">
    <name type="scientific">Franconibacter daqui</name>
    <dbReference type="NCBI Taxonomy" id="2047724"/>
    <lineage>
        <taxon>Bacteria</taxon>
        <taxon>Pseudomonadati</taxon>
        <taxon>Pseudomonadota</taxon>
        <taxon>Gammaproteobacteria</taxon>
        <taxon>Enterobacterales</taxon>
        <taxon>Enterobacteriaceae</taxon>
        <taxon>Franconibacter</taxon>
    </lineage>
</organism>
<proteinExistence type="predicted"/>
<accession>A0ABV1PID9</accession>
<comment type="caution">
    <text evidence="2">The sequence shown here is derived from an EMBL/GenBank/DDBJ whole genome shotgun (WGS) entry which is preliminary data.</text>
</comment>